<protein>
    <recommendedName>
        <fullName evidence="2">P2X purinoreceptor 7 intracellular domain-containing protein</fullName>
    </recommendedName>
</protein>
<dbReference type="Pfam" id="PF20478">
    <property type="entry name" value="P2RX7_C"/>
    <property type="match status" value="1"/>
</dbReference>
<evidence type="ECO:0000256" key="1">
    <source>
        <dbReference type="SAM" id="MobiDB-lite"/>
    </source>
</evidence>
<feature type="compositionally biased region" description="Basic residues" evidence="1">
    <location>
        <begin position="461"/>
        <end position="474"/>
    </location>
</feature>
<dbReference type="PANTHER" id="PTHR36981:SF3">
    <property type="entry name" value="UBIQUITIN-LIKE PROTEASE FAMILY PROFILE DOMAIN-CONTAINING PROTEIN"/>
    <property type="match status" value="1"/>
</dbReference>
<dbReference type="PANTHER" id="PTHR36981">
    <property type="entry name" value="ZGC:195170"/>
    <property type="match status" value="1"/>
</dbReference>
<proteinExistence type="predicted"/>
<gene>
    <name evidence="3" type="ORF">MEDL_37736</name>
</gene>
<evidence type="ECO:0000313" key="3">
    <source>
        <dbReference type="EMBL" id="CAG2224539.1"/>
    </source>
</evidence>
<evidence type="ECO:0000313" key="4">
    <source>
        <dbReference type="Proteomes" id="UP000683360"/>
    </source>
</evidence>
<comment type="caution">
    <text evidence="3">The sequence shown here is derived from an EMBL/GenBank/DDBJ whole genome shotgun (WGS) entry which is preliminary data.</text>
</comment>
<dbReference type="Proteomes" id="UP000683360">
    <property type="component" value="Unassembled WGS sequence"/>
</dbReference>
<keyword evidence="4" id="KW-1185">Reference proteome</keyword>
<accession>A0A8S3SV53</accession>
<feature type="region of interest" description="Disordered" evidence="1">
    <location>
        <begin position="450"/>
        <end position="491"/>
    </location>
</feature>
<organism evidence="3 4">
    <name type="scientific">Mytilus edulis</name>
    <name type="common">Blue mussel</name>
    <dbReference type="NCBI Taxonomy" id="6550"/>
    <lineage>
        <taxon>Eukaryota</taxon>
        <taxon>Metazoa</taxon>
        <taxon>Spiralia</taxon>
        <taxon>Lophotrochozoa</taxon>
        <taxon>Mollusca</taxon>
        <taxon>Bivalvia</taxon>
        <taxon>Autobranchia</taxon>
        <taxon>Pteriomorphia</taxon>
        <taxon>Mytilida</taxon>
        <taxon>Mytiloidea</taxon>
        <taxon>Mytilidae</taxon>
        <taxon>Mytilinae</taxon>
        <taxon>Mytilus</taxon>
    </lineage>
</organism>
<feature type="domain" description="P2X purinoreceptor 7 intracellular" evidence="2">
    <location>
        <begin position="532"/>
        <end position="660"/>
    </location>
</feature>
<dbReference type="EMBL" id="CAJPWZ010001808">
    <property type="protein sequence ID" value="CAG2224539.1"/>
    <property type="molecule type" value="Genomic_DNA"/>
</dbReference>
<dbReference type="OrthoDB" id="6080939at2759"/>
<sequence>MTDTQLTAENSELINMPVLQCPIDGCNWKSQDLDEAFAAALTTALQIHDRTVHPPLAQPSTHKLKLDPPTIAAGCDPDQWSAFTRQWKMYKTGMAITDNVLPTALFYCCDTNLRTDIMRDLQGDVASMIETDLLKAIKRLAVKEESTLVQRIKLNRMTQSPGSNIRTFLASLRGQASLCQYKATCKELGCNHIFDYSDEIIKDNLVRGIADPEIMSDLLGDSKTDRTLEETVSFIAQKEQGKVTRSAVGDSASAMSASCNTSNPKRPQAAGAKCWACGGPAHGQRNDRKARSRYCEAWTFTCAKCTVKGHYTKSCSKCTTCGVWGHRDASSRICAQGKGHRNPPNQGRSNKDTDQEQVGYIYEQLCTTSEQTNQASRLEHHIFDGQWVARPSKPHPMLLVNMTTLPEDHSSFGHPIQDTSQLKTITITLTIRKHFRLQIAEAGVRRGGAVGEVTDGQSRPVRGRGHGRKVRGRRSVGSGEAAPNVADAGPTREALVQEHLNNISNDDLKRMVMRIYHRQPSIILDIIDVRDAGNGSPEIPPNREVPSWCKCSFCREMPNEIEKVCCKQTPVNCHSQLREFNTVVLDELVLEVARRMREDLMIDPHDDNFNRGNRHAAYRQYVLWIHGYLGAGNRRVIPSCVVWKIREKYPDPVGQYVGFEPGRLG</sequence>
<reference evidence="3" key="1">
    <citation type="submission" date="2021-03" db="EMBL/GenBank/DDBJ databases">
        <authorList>
            <person name="Bekaert M."/>
        </authorList>
    </citation>
    <scope>NUCLEOTIDE SEQUENCE</scope>
</reference>
<dbReference type="AlphaFoldDB" id="A0A8S3SV53"/>
<dbReference type="InterPro" id="IPR046815">
    <property type="entry name" value="P2RX7_C"/>
</dbReference>
<name>A0A8S3SV53_MYTED</name>
<evidence type="ECO:0000259" key="2">
    <source>
        <dbReference type="Pfam" id="PF20478"/>
    </source>
</evidence>